<dbReference type="EMBL" id="JAAMOB010000011">
    <property type="protein sequence ID" value="KAF4107701.1"/>
    <property type="molecule type" value="Genomic_DNA"/>
</dbReference>
<gene>
    <name evidence="3" type="ORF">G5714_012065</name>
</gene>
<keyword evidence="2" id="KW-0812">Transmembrane</keyword>
<feature type="compositionally biased region" description="Polar residues" evidence="1">
    <location>
        <begin position="88"/>
        <end position="110"/>
    </location>
</feature>
<feature type="region of interest" description="Disordered" evidence="1">
    <location>
        <begin position="77"/>
        <end position="112"/>
    </location>
</feature>
<proteinExistence type="predicted"/>
<reference evidence="3 4" key="1">
    <citation type="submission" date="2020-04" db="EMBL/GenBank/DDBJ databases">
        <title>Chromosome-level genome assembly of a cyprinid fish Onychostoma macrolepis by integration of Nanopore Sequencing, Bionano and Hi-C technology.</title>
        <authorList>
            <person name="Wang D."/>
        </authorList>
    </citation>
    <scope>NUCLEOTIDE SEQUENCE [LARGE SCALE GENOMIC DNA]</scope>
    <source>
        <strain evidence="3">SWU-2019</strain>
        <tissue evidence="3">Muscle</tissue>
    </source>
</reference>
<keyword evidence="4" id="KW-1185">Reference proteome</keyword>
<sequence>MEFAPQLVRLVTLTASQASDEVYWWELKVAVGVCGRVLDLSVCLREKKPPYWGSRSRGADTSTAGHGRVSESLINEASEAASVNASETQQPNATTVQPTGTTDPGDTSKSQTTTQIITIQQTTEMDVTNNTETTTSQSTWLPQTSELTTSELKIATVDSSETFPAEANSTAYSTDLGDRDGQDLATNPGLVAVLCIFCIVVAIVVVVVIVKTVRSRKPQFERLDDVPMGKVNEDAPFARYPPK</sequence>
<feature type="transmembrane region" description="Helical" evidence="2">
    <location>
        <begin position="189"/>
        <end position="210"/>
    </location>
</feature>
<keyword evidence="2" id="KW-0472">Membrane</keyword>
<evidence type="ECO:0000313" key="3">
    <source>
        <dbReference type="EMBL" id="KAF4107701.1"/>
    </source>
</evidence>
<evidence type="ECO:0000256" key="2">
    <source>
        <dbReference type="SAM" id="Phobius"/>
    </source>
</evidence>
<feature type="compositionally biased region" description="Low complexity" evidence="1">
    <location>
        <begin position="77"/>
        <end position="87"/>
    </location>
</feature>
<evidence type="ECO:0000313" key="4">
    <source>
        <dbReference type="Proteomes" id="UP000579812"/>
    </source>
</evidence>
<dbReference type="AlphaFoldDB" id="A0A7J6CKJ0"/>
<comment type="caution">
    <text evidence="3">The sequence shown here is derived from an EMBL/GenBank/DDBJ whole genome shotgun (WGS) entry which is preliminary data.</text>
</comment>
<keyword evidence="2" id="KW-1133">Transmembrane helix</keyword>
<dbReference type="Proteomes" id="UP000579812">
    <property type="component" value="Unassembled WGS sequence"/>
</dbReference>
<organism evidence="3 4">
    <name type="scientific">Onychostoma macrolepis</name>
    <dbReference type="NCBI Taxonomy" id="369639"/>
    <lineage>
        <taxon>Eukaryota</taxon>
        <taxon>Metazoa</taxon>
        <taxon>Chordata</taxon>
        <taxon>Craniata</taxon>
        <taxon>Vertebrata</taxon>
        <taxon>Euteleostomi</taxon>
        <taxon>Actinopterygii</taxon>
        <taxon>Neopterygii</taxon>
        <taxon>Teleostei</taxon>
        <taxon>Ostariophysi</taxon>
        <taxon>Cypriniformes</taxon>
        <taxon>Cyprinidae</taxon>
        <taxon>Acrossocheilinae</taxon>
        <taxon>Onychostoma</taxon>
    </lineage>
</organism>
<accession>A0A7J6CKJ0</accession>
<name>A0A7J6CKJ0_9TELE</name>
<evidence type="ECO:0000256" key="1">
    <source>
        <dbReference type="SAM" id="MobiDB-lite"/>
    </source>
</evidence>
<protein>
    <submittedName>
        <fullName evidence="3">Uncharacterized protein</fullName>
    </submittedName>
</protein>